<dbReference type="Pfam" id="PF00106">
    <property type="entry name" value="adh_short"/>
    <property type="match status" value="1"/>
</dbReference>
<dbReference type="eggNOG" id="KOG1208">
    <property type="taxonomic scope" value="Eukaryota"/>
</dbReference>
<reference evidence="3" key="2">
    <citation type="journal article" date="2009" name="Fungal Genet. Biol.">
        <title>The 2008 update of the Aspergillus nidulans genome annotation: a community effort.</title>
        <authorList>
            <person name="Wortman J.R."/>
            <person name="Gilsenan J.M."/>
            <person name="Joardar V."/>
            <person name="Deegan J."/>
            <person name="Clutterbuck J."/>
            <person name="Andersen M.R."/>
            <person name="Archer D."/>
            <person name="Bencina M."/>
            <person name="Braus G."/>
            <person name="Coutinho P."/>
            <person name="von Dohren H."/>
            <person name="Doonan J."/>
            <person name="Driessen A.J."/>
            <person name="Durek P."/>
            <person name="Espeso E."/>
            <person name="Fekete E."/>
            <person name="Flipphi M."/>
            <person name="Estrada C.G."/>
            <person name="Geysens S."/>
            <person name="Goldman G."/>
            <person name="de Groot P.W."/>
            <person name="Hansen K."/>
            <person name="Harris S.D."/>
            <person name="Heinekamp T."/>
            <person name="Helmstaedt K."/>
            <person name="Henrissat B."/>
            <person name="Hofmann G."/>
            <person name="Homan T."/>
            <person name="Horio T."/>
            <person name="Horiuchi H."/>
            <person name="James S."/>
            <person name="Jones M."/>
            <person name="Karaffa L."/>
            <person name="Karanyi Z."/>
            <person name="Kato M."/>
            <person name="Keller N."/>
            <person name="Kelly D.E."/>
            <person name="Kiel J.A."/>
            <person name="Kim J.M."/>
            <person name="van der Klei I.J."/>
            <person name="Klis F.M."/>
            <person name="Kovalchuk A."/>
            <person name="Krasevec N."/>
            <person name="Kubicek C.P."/>
            <person name="Liu B."/>
            <person name="Maccabe A."/>
            <person name="Meyer V."/>
            <person name="Mirabito P."/>
            <person name="Miskei M."/>
            <person name="Mos M."/>
            <person name="Mullins J."/>
            <person name="Nelson D.R."/>
            <person name="Nielsen J."/>
            <person name="Oakley B.R."/>
            <person name="Osmani S.A."/>
            <person name="Pakula T."/>
            <person name="Paszewski A."/>
            <person name="Paulsen I."/>
            <person name="Pilsyk S."/>
            <person name="Pocsi I."/>
            <person name="Punt P.J."/>
            <person name="Ram A.F."/>
            <person name="Ren Q."/>
            <person name="Robellet X."/>
            <person name="Robson G."/>
            <person name="Seiboth B."/>
            <person name="van Solingen P."/>
            <person name="Specht T."/>
            <person name="Sun J."/>
            <person name="Taheri-Talesh N."/>
            <person name="Takeshita N."/>
            <person name="Ussery D."/>
            <person name="vanKuyk P.A."/>
            <person name="Visser H."/>
            <person name="van de Vondervoort P.J."/>
            <person name="de Vries R.P."/>
            <person name="Walton J."/>
            <person name="Xiang X."/>
            <person name="Xiong Y."/>
            <person name="Zeng A.P."/>
            <person name="Brandt B.W."/>
            <person name="Cornell M.J."/>
            <person name="van den Hondel C.A."/>
            <person name="Visser J."/>
            <person name="Oliver S.G."/>
            <person name="Turner G."/>
        </authorList>
    </citation>
    <scope>GENOME REANNOTATION</scope>
    <source>
        <strain evidence="3">FGSC A4 / ATCC 38163 / CBS 112.46 / NRRL 194 / M139</strain>
    </source>
</reference>
<reference evidence="3" key="1">
    <citation type="journal article" date="2005" name="Nature">
        <title>Sequencing of Aspergillus nidulans and comparative analysis with A. fumigatus and A. oryzae.</title>
        <authorList>
            <person name="Galagan J.E."/>
            <person name="Calvo S.E."/>
            <person name="Cuomo C."/>
            <person name="Ma L.J."/>
            <person name="Wortman J.R."/>
            <person name="Batzoglou S."/>
            <person name="Lee S.I."/>
            <person name="Basturkmen M."/>
            <person name="Spevak C.C."/>
            <person name="Clutterbuck J."/>
            <person name="Kapitonov V."/>
            <person name="Jurka J."/>
            <person name="Scazzocchio C."/>
            <person name="Farman M."/>
            <person name="Butler J."/>
            <person name="Purcell S."/>
            <person name="Harris S."/>
            <person name="Braus G.H."/>
            <person name="Draht O."/>
            <person name="Busch S."/>
            <person name="D'Enfert C."/>
            <person name="Bouchier C."/>
            <person name="Goldman G.H."/>
            <person name="Bell-Pedersen D."/>
            <person name="Griffiths-Jones S."/>
            <person name="Doonan J.H."/>
            <person name="Yu J."/>
            <person name="Vienken K."/>
            <person name="Pain A."/>
            <person name="Freitag M."/>
            <person name="Selker E.U."/>
            <person name="Archer D.B."/>
            <person name="Penalva M.A."/>
            <person name="Oakley B.R."/>
            <person name="Momany M."/>
            <person name="Tanaka T."/>
            <person name="Kumagai T."/>
            <person name="Asai K."/>
            <person name="Machida M."/>
            <person name="Nierman W.C."/>
            <person name="Denning D.W."/>
            <person name="Caddick M."/>
            <person name="Hynes M."/>
            <person name="Paoletti M."/>
            <person name="Fischer R."/>
            <person name="Miller B."/>
            <person name="Dyer P."/>
            <person name="Sachs M.S."/>
            <person name="Osmani S.A."/>
            <person name="Birren B.W."/>
        </authorList>
    </citation>
    <scope>NUCLEOTIDE SEQUENCE [LARGE SCALE GENOMIC DNA]</scope>
    <source>
        <strain evidence="3">FGSC A4 / ATCC 38163 / CBS 112.46 / NRRL 194 / M139</strain>
    </source>
</reference>
<dbReference type="InterPro" id="IPR001466">
    <property type="entry name" value="Beta-lactam-related"/>
</dbReference>
<dbReference type="PANTHER" id="PTHR43319:SF3">
    <property type="entry name" value="BETA-LACTAMASE-RELATED DOMAIN-CONTAINING PROTEIN"/>
    <property type="match status" value="1"/>
</dbReference>
<dbReference type="OrthoDB" id="191139at2759"/>
<dbReference type="STRING" id="227321.Q5AX95"/>
<dbReference type="InterPro" id="IPR036291">
    <property type="entry name" value="NAD(P)-bd_dom_sf"/>
</dbReference>
<dbReference type="GeneID" id="2870058"/>
<protein>
    <submittedName>
        <fullName evidence="2">Beta-lactamase (AFU_orthologue AFUA_5G09790)</fullName>
    </submittedName>
</protein>
<dbReference type="PANTHER" id="PTHR43319">
    <property type="entry name" value="BETA-LACTAMASE-RELATED"/>
    <property type="match status" value="1"/>
</dbReference>
<organism evidence="2 3">
    <name type="scientific">Emericella nidulans (strain FGSC A4 / ATCC 38163 / CBS 112.46 / NRRL 194 / M139)</name>
    <name type="common">Aspergillus nidulans</name>
    <dbReference type="NCBI Taxonomy" id="227321"/>
    <lineage>
        <taxon>Eukaryota</taxon>
        <taxon>Fungi</taxon>
        <taxon>Dikarya</taxon>
        <taxon>Ascomycota</taxon>
        <taxon>Pezizomycotina</taxon>
        <taxon>Eurotiomycetes</taxon>
        <taxon>Eurotiomycetidae</taxon>
        <taxon>Eurotiales</taxon>
        <taxon>Aspergillaceae</taxon>
        <taxon>Aspergillus</taxon>
        <taxon>Aspergillus subgen. Nidulantes</taxon>
    </lineage>
</organism>
<dbReference type="SUPFAM" id="SSF56601">
    <property type="entry name" value="beta-lactamase/transpeptidase-like"/>
    <property type="match status" value="1"/>
</dbReference>
<dbReference type="HOGENOM" id="CLU_376432_0_0_1"/>
<dbReference type="InParanoid" id="Q5AX95"/>
<sequence length="737" mass="80058">MSPAHGHCDAAFQPLRDLFDQLLSNESELGASICVNIDGRNVVDLWGGYSNEERTKAWEQDTITTIWSTTKVITALAANILIERGLLDPSKKVSTYWPEFAANGKENVLVSHVLSHSSGLPSWESPNTIKDIYNAEKAAEKIAAQAPWWTPGEQLGYHLVTQGCLVGELVRRTTGQSLAQFIADEITEPLGADYRLGVPEPEWPRTADIIPPPPPEPTPALDPESVAAKAYAGVPIPADAVMTASFRNAELGASNAFTNARALARIASIVALGGTVDGKQYLSPAAIDQMLQEQIRGQDQVLFVNLRWGLGVGLPVPETVPWLPSNSRLCFWGGWGGSVMIMDLDRRMSIALKVNRMFESRTSDAGENAVGLLSGGFFVDTAGPGFSSTRSSYYDAIMQIIKSLWVQTFPSKPTLTAATLPPQTGKVIIITGATSGLGFELARILYKSGATVYIGARNESKAKATIETITASASSTALAASAGKLHFLPLDLADLRTIKPFVESFLSRESRLDILFNNAGVASIPLSNRTAQNLEPHLGTNCAGPYLLTQLLSPILVSTAQKHSTAPNTVRVVWSSSMLVDALAPRSGIRPSDLDPPSPNMNLNYALSKTGNWFLADRLAKQLGERGVVSITQNPGNIYTPIFDNAPRLTVWLSKPIYYKPEQGVNTMLWAGFSDGVTVERGGGYVIPFGRWHPYPRKDLLEAIMDKEEDGNEAENRGRGYAKAFEEWCDLVTREFR</sequence>
<dbReference type="Gene3D" id="3.40.50.720">
    <property type="entry name" value="NAD(P)-binding Rossmann-like Domain"/>
    <property type="match status" value="1"/>
</dbReference>
<gene>
    <name evidence="2" type="ORF">ANIA_07085</name>
</gene>
<dbReference type="InterPro" id="IPR002347">
    <property type="entry name" value="SDR_fam"/>
</dbReference>
<name>Q5AX95_EMENI</name>
<dbReference type="RefSeq" id="XP_664689.1">
    <property type="nucleotide sequence ID" value="XM_659597.1"/>
</dbReference>
<keyword evidence="3" id="KW-1185">Reference proteome</keyword>
<dbReference type="Pfam" id="PF00144">
    <property type="entry name" value="Beta-lactamase"/>
    <property type="match status" value="1"/>
</dbReference>
<accession>C8VDF1</accession>
<dbReference type="PRINTS" id="PR00081">
    <property type="entry name" value="GDHRDH"/>
</dbReference>
<dbReference type="AlphaFoldDB" id="Q5AX95"/>
<dbReference type="InterPro" id="IPR012338">
    <property type="entry name" value="Beta-lactam/transpept-like"/>
</dbReference>
<dbReference type="SUPFAM" id="SSF51735">
    <property type="entry name" value="NAD(P)-binding Rossmann-fold domains"/>
    <property type="match status" value="1"/>
</dbReference>
<dbReference type="EMBL" id="BN001304">
    <property type="protein sequence ID" value="CBF79113.1"/>
    <property type="molecule type" value="Genomic_DNA"/>
</dbReference>
<evidence type="ECO:0000313" key="3">
    <source>
        <dbReference type="Proteomes" id="UP000000560"/>
    </source>
</evidence>
<dbReference type="Proteomes" id="UP000000560">
    <property type="component" value="Chromosome IV"/>
</dbReference>
<dbReference type="InterPro" id="IPR052907">
    <property type="entry name" value="Beta-lactamase/esterase"/>
</dbReference>
<proteinExistence type="predicted"/>
<dbReference type="MEROPS" id="S12.A14"/>
<evidence type="ECO:0000259" key="1">
    <source>
        <dbReference type="Pfam" id="PF00144"/>
    </source>
</evidence>
<accession>Q5AX95</accession>
<feature type="domain" description="Beta-lactamase-related" evidence="1">
    <location>
        <begin position="16"/>
        <end position="365"/>
    </location>
</feature>
<dbReference type="KEGG" id="ani:ANIA_07085"/>
<evidence type="ECO:0000313" key="2">
    <source>
        <dbReference type="EMBL" id="CBF79113.1"/>
    </source>
</evidence>
<dbReference type="Gene3D" id="3.40.710.10">
    <property type="entry name" value="DD-peptidase/beta-lactamase superfamily"/>
    <property type="match status" value="1"/>
</dbReference>